<feature type="transmembrane region" description="Helical" evidence="1">
    <location>
        <begin position="234"/>
        <end position="252"/>
    </location>
</feature>
<keyword evidence="1" id="KW-0472">Membrane</keyword>
<evidence type="ECO:0000256" key="1">
    <source>
        <dbReference type="SAM" id="Phobius"/>
    </source>
</evidence>
<dbReference type="PANTHER" id="PTHR46178:SF9">
    <property type="entry name" value="SEVEN TM RECEPTOR"/>
    <property type="match status" value="1"/>
</dbReference>
<dbReference type="Pfam" id="PF10326">
    <property type="entry name" value="7TM_GPCR_Str"/>
    <property type="match status" value="1"/>
</dbReference>
<reference evidence="3" key="1">
    <citation type="submission" date="2020-12" db="UniProtKB">
        <authorList>
            <consortium name="WormBaseParasite"/>
        </authorList>
    </citation>
    <scope>IDENTIFICATION</scope>
    <source>
        <strain evidence="3">MHco3</strain>
    </source>
</reference>
<dbReference type="PANTHER" id="PTHR46178">
    <property type="entry name" value="SEVEN TM RECEPTOR"/>
    <property type="match status" value="1"/>
</dbReference>
<accession>A0A7I4Y3Y7</accession>
<keyword evidence="1" id="KW-0812">Transmembrane</keyword>
<dbReference type="OMA" id="TIQMSER"/>
<feature type="transmembrane region" description="Helical" evidence="1">
    <location>
        <begin position="84"/>
        <end position="107"/>
    </location>
</feature>
<dbReference type="SUPFAM" id="SSF81321">
    <property type="entry name" value="Family A G protein-coupled receptor-like"/>
    <property type="match status" value="1"/>
</dbReference>
<keyword evidence="2" id="KW-1185">Reference proteome</keyword>
<proteinExistence type="predicted"/>
<name>A0A7I4Y3Y7_HAECO</name>
<feature type="transmembrane region" description="Helical" evidence="1">
    <location>
        <begin position="272"/>
        <end position="294"/>
    </location>
</feature>
<dbReference type="WBParaSite" id="HCON_00040345-00001">
    <property type="protein sequence ID" value="HCON_00040345-00001"/>
    <property type="gene ID" value="HCON_00040345"/>
</dbReference>
<evidence type="ECO:0000313" key="3">
    <source>
        <dbReference type="WBParaSite" id="HCON_00040345-00001"/>
    </source>
</evidence>
<sequence length="338" mass="39001">MIIDSYYFVTILLLSSSILINSLLLLVYFLRPLKMNTSKYFIPITAIQNIAYSLFILLGSPRIVAWNYCFVLTATGPMNTGTSGVTLLALVVVSFIFHILILANIFFYRYLQLCRSKYFVFYSTKKGFLSLLAMNLLITFNWACYIYFCLFPYDEVETYVREPVRNIIGMDLSETAFLGFCVKPTLRWNQLIFIVDSMVTVLLLTNAGIYWSIKINITLRKSSLSVQTKAMHRQMNSLLVMQTVCPILFLHLPSTLQHCMTFFGMTSSLAFIYGTHILWNFFPLFSPLITMIFLKEYRYWFLKKVGVKSNSRVLIMEVATTTRIIPTTAQISSRSRSL</sequence>
<feature type="transmembrane region" description="Helical" evidence="1">
    <location>
        <begin position="6"/>
        <end position="28"/>
    </location>
</feature>
<dbReference type="InterPro" id="IPR019428">
    <property type="entry name" value="7TM_GPCR_serpentine_rcpt_Str"/>
</dbReference>
<feature type="transmembrane region" description="Helical" evidence="1">
    <location>
        <begin position="128"/>
        <end position="148"/>
    </location>
</feature>
<dbReference type="Proteomes" id="UP000025227">
    <property type="component" value="Unplaced"/>
</dbReference>
<feature type="transmembrane region" description="Helical" evidence="1">
    <location>
        <begin position="191"/>
        <end position="213"/>
    </location>
</feature>
<keyword evidence="1" id="KW-1133">Transmembrane helix</keyword>
<organism evidence="2 3">
    <name type="scientific">Haemonchus contortus</name>
    <name type="common">Barber pole worm</name>
    <dbReference type="NCBI Taxonomy" id="6289"/>
    <lineage>
        <taxon>Eukaryota</taxon>
        <taxon>Metazoa</taxon>
        <taxon>Ecdysozoa</taxon>
        <taxon>Nematoda</taxon>
        <taxon>Chromadorea</taxon>
        <taxon>Rhabditida</taxon>
        <taxon>Rhabditina</taxon>
        <taxon>Rhabditomorpha</taxon>
        <taxon>Strongyloidea</taxon>
        <taxon>Trichostrongylidae</taxon>
        <taxon>Haemonchus</taxon>
    </lineage>
</organism>
<protein>
    <submittedName>
        <fullName evidence="3">Serpentine Receptor, class H</fullName>
    </submittedName>
</protein>
<feature type="transmembrane region" description="Helical" evidence="1">
    <location>
        <begin position="40"/>
        <end position="64"/>
    </location>
</feature>
<dbReference type="OrthoDB" id="5784637at2759"/>
<dbReference type="AlphaFoldDB" id="A0A7I4Y3Y7"/>
<evidence type="ECO:0000313" key="2">
    <source>
        <dbReference type="Proteomes" id="UP000025227"/>
    </source>
</evidence>